<evidence type="ECO:0000313" key="9">
    <source>
        <dbReference type="Proteomes" id="UP000509704"/>
    </source>
</evidence>
<comment type="subcellular location">
    <subcellularLocation>
        <location evidence="1">Nucleus</location>
    </subcellularLocation>
</comment>
<feature type="compositionally biased region" description="Polar residues" evidence="6">
    <location>
        <begin position="482"/>
        <end position="498"/>
    </location>
</feature>
<dbReference type="GeneID" id="59237363"/>
<dbReference type="SMART" id="SM01370">
    <property type="entry name" value="TAFII55_N"/>
    <property type="match status" value="1"/>
</dbReference>
<name>A0A7H9B5G6_ZYGMR</name>
<dbReference type="GO" id="GO:0016251">
    <property type="term" value="F:RNA polymerase II general transcription initiation factor activity"/>
    <property type="evidence" value="ECO:0007669"/>
    <property type="project" value="TreeGrafter"/>
</dbReference>
<feature type="compositionally biased region" description="Polar residues" evidence="6">
    <location>
        <begin position="314"/>
        <end position="327"/>
    </location>
</feature>
<dbReference type="PANTHER" id="PTHR12228">
    <property type="entry name" value="TRANSCRIPTION INITIATION FACTOR TFIID 55 KD SUBUNIT-RELATED"/>
    <property type="match status" value="1"/>
</dbReference>
<dbReference type="AlphaFoldDB" id="A0A7H9B5G6"/>
<keyword evidence="3" id="KW-0805">Transcription regulation</keyword>
<feature type="compositionally biased region" description="Acidic residues" evidence="6">
    <location>
        <begin position="499"/>
        <end position="528"/>
    </location>
</feature>
<dbReference type="PANTHER" id="PTHR12228:SF0">
    <property type="entry name" value="TATA-BOX BINDING PROTEIN ASSOCIATED FACTOR 7"/>
    <property type="match status" value="1"/>
</dbReference>
<keyword evidence="4" id="KW-0804">Transcription</keyword>
<feature type="region of interest" description="Disordered" evidence="6">
    <location>
        <begin position="1"/>
        <end position="21"/>
    </location>
</feature>
<evidence type="ECO:0000256" key="1">
    <source>
        <dbReference type="ARBA" id="ARBA00004123"/>
    </source>
</evidence>
<evidence type="ECO:0000259" key="7">
    <source>
        <dbReference type="SMART" id="SM01370"/>
    </source>
</evidence>
<feature type="region of interest" description="Disordered" evidence="6">
    <location>
        <begin position="479"/>
        <end position="558"/>
    </location>
</feature>
<sequence length="558" mass="63227">MAVIKIKRRKDDVNNAGEPTPKKIRVKRKIKEEEVKPNLKVSLRKSNISKKGINEEKGATVKVKLNLKKGGEQEKVSKAPRLRVKPIRVPGEGYDSEASDIEDDPLIEEGIILRVLPDMQAEFVKNSIESGDYSGINIKWKGHGHAIVNINSVSYGAVVVNLPTVVEAHKSVDRKNLLKTIDVSQMLLCIKVIENEEEVFTLTPPDSEDLVSKHFEEYQDEINESKKKSLKGYNGGALTETELRYLDQIALKPYDYKHGITPPLYNARNRRFRRKMGLDEFEYTEQAVERLLKQDDQSEEVTYELVDEDEVARRSTSAANLEQFSTSARDETGISGYADDEKEEDDLDLDAAFQSDEDAEAEAAAKTNDLFDEAGDDVEQYNGEEDEEEDEEDEEDEEEDNDEEDDAGSDHDVVHKEEVNEGRQHNELLKDELLELKTTLDQTIQKLQTATNPLLKSRFVESIKKLEKEVELKRKQLKYSDESLQGDSSVASQINGTQEEFEEEENDADADDDDDDDDDIEAPEEEEGTDHVPDQELDQNDLDMMMLFGAEGDEADAD</sequence>
<organism evidence="8 9">
    <name type="scientific">Zygotorulaspora mrakii</name>
    <name type="common">Zygosaccharomyces mrakii</name>
    <dbReference type="NCBI Taxonomy" id="42260"/>
    <lineage>
        <taxon>Eukaryota</taxon>
        <taxon>Fungi</taxon>
        <taxon>Dikarya</taxon>
        <taxon>Ascomycota</taxon>
        <taxon>Saccharomycotina</taxon>
        <taxon>Saccharomycetes</taxon>
        <taxon>Saccharomycetales</taxon>
        <taxon>Saccharomycetaceae</taxon>
        <taxon>Zygotorulaspora</taxon>
    </lineage>
</organism>
<reference evidence="8 9" key="1">
    <citation type="submission" date="2020-07" db="EMBL/GenBank/DDBJ databases">
        <title>The yeast mating-type switching endonuclease HO is a domesticated member of an unorthodox homing genetic element family.</title>
        <authorList>
            <person name="Coughlan A.Y."/>
            <person name="Lombardi L."/>
            <person name="Braun-Galleani S."/>
            <person name="Martos A.R."/>
            <person name="Galeote V."/>
            <person name="Bigey F."/>
            <person name="Dequin S."/>
            <person name="Byrne K.P."/>
            <person name="Wolfe K.H."/>
        </authorList>
    </citation>
    <scope>NUCLEOTIDE SEQUENCE [LARGE SCALE GENOMIC DNA]</scope>
    <source>
        <strain evidence="8 9">NRRL Y-6702</strain>
    </source>
</reference>
<feature type="compositionally biased region" description="Basic and acidic residues" evidence="6">
    <location>
        <begin position="408"/>
        <end position="428"/>
    </location>
</feature>
<feature type="region of interest" description="Disordered" evidence="6">
    <location>
        <begin position="357"/>
        <end position="428"/>
    </location>
</feature>
<evidence type="ECO:0000256" key="4">
    <source>
        <dbReference type="ARBA" id="ARBA00023163"/>
    </source>
</evidence>
<dbReference type="OrthoDB" id="153872at2759"/>
<keyword evidence="9" id="KW-1185">Reference proteome</keyword>
<dbReference type="GO" id="GO:0005669">
    <property type="term" value="C:transcription factor TFIID complex"/>
    <property type="evidence" value="ECO:0007669"/>
    <property type="project" value="InterPro"/>
</dbReference>
<proteinExistence type="inferred from homology"/>
<dbReference type="KEGG" id="zmk:HG535_0F01140"/>
<evidence type="ECO:0000256" key="5">
    <source>
        <dbReference type="ARBA" id="ARBA00023242"/>
    </source>
</evidence>
<dbReference type="EMBL" id="CP058609">
    <property type="protein sequence ID" value="QLG73604.1"/>
    <property type="molecule type" value="Genomic_DNA"/>
</dbReference>
<feature type="region of interest" description="Disordered" evidence="6">
    <location>
        <begin position="307"/>
        <end position="344"/>
    </location>
</feature>
<dbReference type="Pfam" id="PF04658">
    <property type="entry name" value="TAFII55_N"/>
    <property type="match status" value="1"/>
</dbReference>
<feature type="compositionally biased region" description="Acidic residues" evidence="6">
    <location>
        <begin position="370"/>
        <end position="407"/>
    </location>
</feature>
<accession>A0A7H9B5G6</accession>
<dbReference type="InterPro" id="IPR037817">
    <property type="entry name" value="TAF7"/>
</dbReference>
<feature type="domain" description="TAFII55 protein conserved region" evidence="7">
    <location>
        <begin position="107"/>
        <end position="300"/>
    </location>
</feature>
<evidence type="ECO:0000313" key="8">
    <source>
        <dbReference type="EMBL" id="QLG73604.1"/>
    </source>
</evidence>
<dbReference type="Proteomes" id="UP000509704">
    <property type="component" value="Chromosome 6"/>
</dbReference>
<dbReference type="GO" id="GO:0051123">
    <property type="term" value="P:RNA polymerase II preinitiation complex assembly"/>
    <property type="evidence" value="ECO:0007669"/>
    <property type="project" value="TreeGrafter"/>
</dbReference>
<evidence type="ECO:0000256" key="6">
    <source>
        <dbReference type="SAM" id="MobiDB-lite"/>
    </source>
</evidence>
<evidence type="ECO:0000256" key="3">
    <source>
        <dbReference type="ARBA" id="ARBA00023015"/>
    </source>
</evidence>
<protein>
    <recommendedName>
        <fullName evidence="7">TAFII55 protein conserved region domain-containing protein</fullName>
    </recommendedName>
</protein>
<keyword evidence="5" id="KW-0539">Nucleus</keyword>
<comment type="similarity">
    <text evidence="2">Belongs to the TAF7 family.</text>
</comment>
<dbReference type="InterPro" id="IPR006751">
    <property type="entry name" value="TAFII55_prot_cons_reg"/>
</dbReference>
<dbReference type="CDD" id="cd08047">
    <property type="entry name" value="TAF7"/>
    <property type="match status" value="1"/>
</dbReference>
<dbReference type="RefSeq" id="XP_037145330.1">
    <property type="nucleotide sequence ID" value="XM_037289435.1"/>
</dbReference>
<evidence type="ECO:0000256" key="2">
    <source>
        <dbReference type="ARBA" id="ARBA00009368"/>
    </source>
</evidence>
<gene>
    <name evidence="8" type="ORF">HG535_0F01140</name>
</gene>